<dbReference type="PANTHER" id="PTHR45812">
    <property type="entry name" value="DNA POLYMERASE ZETA CATALYTIC SUBUNIT"/>
    <property type="match status" value="1"/>
</dbReference>
<dbReference type="InterPro" id="IPR012337">
    <property type="entry name" value="RNaseH-like_sf"/>
</dbReference>
<evidence type="ECO:0000256" key="10">
    <source>
        <dbReference type="ARBA" id="ARBA00022771"/>
    </source>
</evidence>
<evidence type="ECO:0000256" key="13">
    <source>
        <dbReference type="ARBA" id="ARBA00023004"/>
    </source>
</evidence>
<dbReference type="Proteomes" id="UP000799436">
    <property type="component" value="Unassembled WGS sequence"/>
</dbReference>
<dbReference type="InterPro" id="IPR006172">
    <property type="entry name" value="DNA-dir_DNA_pol_B"/>
</dbReference>
<dbReference type="InterPro" id="IPR043502">
    <property type="entry name" value="DNA/RNA_pol_sf"/>
</dbReference>
<organism evidence="26 27">
    <name type="scientific">Teratosphaeria nubilosa</name>
    <dbReference type="NCBI Taxonomy" id="161662"/>
    <lineage>
        <taxon>Eukaryota</taxon>
        <taxon>Fungi</taxon>
        <taxon>Dikarya</taxon>
        <taxon>Ascomycota</taxon>
        <taxon>Pezizomycotina</taxon>
        <taxon>Dothideomycetes</taxon>
        <taxon>Dothideomycetidae</taxon>
        <taxon>Mycosphaerellales</taxon>
        <taxon>Teratosphaeriaceae</taxon>
        <taxon>Teratosphaeria</taxon>
    </lineage>
</organism>
<dbReference type="InterPro" id="IPR056435">
    <property type="entry name" value="DPOD/Z_N"/>
</dbReference>
<keyword evidence="14 20" id="KW-0411">Iron-sulfur</keyword>
<dbReference type="SMART" id="SM00486">
    <property type="entry name" value="POLBc"/>
    <property type="match status" value="1"/>
</dbReference>
<keyword evidence="11 20" id="KW-0862">Zinc</keyword>
<evidence type="ECO:0000256" key="20">
    <source>
        <dbReference type="RuleBase" id="RU000442"/>
    </source>
</evidence>
<dbReference type="GO" id="GO:0051539">
    <property type="term" value="F:4 iron, 4 sulfur cluster binding"/>
    <property type="evidence" value="ECO:0007669"/>
    <property type="project" value="UniProtKB-KW"/>
</dbReference>
<evidence type="ECO:0000256" key="16">
    <source>
        <dbReference type="ARBA" id="ARBA00023204"/>
    </source>
</evidence>
<evidence type="ECO:0000256" key="19">
    <source>
        <dbReference type="ARBA" id="ARBA00066055"/>
    </source>
</evidence>
<evidence type="ECO:0000256" key="8">
    <source>
        <dbReference type="ARBA" id="ARBA00022723"/>
    </source>
</evidence>
<evidence type="ECO:0000256" key="2">
    <source>
        <dbReference type="ARBA" id="ARBA00004123"/>
    </source>
</evidence>
<dbReference type="FunFam" id="1.10.287.690:FF:000002">
    <property type="entry name" value="DNA polymerase zeta"/>
    <property type="match status" value="1"/>
</dbReference>
<evidence type="ECO:0000256" key="11">
    <source>
        <dbReference type="ARBA" id="ARBA00022833"/>
    </source>
</evidence>
<dbReference type="PANTHER" id="PTHR45812:SF1">
    <property type="entry name" value="DNA POLYMERASE ZETA CATALYTIC SUBUNIT"/>
    <property type="match status" value="1"/>
</dbReference>
<evidence type="ECO:0000256" key="5">
    <source>
        <dbReference type="ARBA" id="ARBA00022679"/>
    </source>
</evidence>
<dbReference type="Gene3D" id="1.10.132.60">
    <property type="entry name" value="DNA polymerase family B, C-terminal domain"/>
    <property type="match status" value="1"/>
</dbReference>
<evidence type="ECO:0000256" key="7">
    <source>
        <dbReference type="ARBA" id="ARBA00022705"/>
    </source>
</evidence>
<comment type="subcellular location">
    <subcellularLocation>
        <location evidence="2 20">Nucleus</location>
    </subcellularLocation>
</comment>
<keyword evidence="5 20" id="KW-0808">Transferase</keyword>
<feature type="domain" description="DNA polymerase delta/zeta catalytic subunit N-terminal" evidence="25">
    <location>
        <begin position="5"/>
        <end position="89"/>
    </location>
</feature>
<dbReference type="GO" id="GO:0042276">
    <property type="term" value="P:error-prone translesion synthesis"/>
    <property type="evidence" value="ECO:0007669"/>
    <property type="project" value="TreeGrafter"/>
</dbReference>
<sequence length="1659" mass="187636">MHIHGAFPYLYVPYTESIDPSTVQSFIGVMRHSIDHALALSYRRNPYDSNPRNSTYVAHISLVKGVPFFGYNVGYKYFLKIYLLNPAHMTRFTDLLQQGAIMKRIFQPYEAHLQYLLQWMCDFNLYGCAYIESDRPHFRSPVPEWEELEDPAHLWHDRSIDPSTILEEALLPRQSHCMIELDIRVEDILNRHEIKERPLHHSFIERLESLENLPPEEKLVHSMAGLWKDETKRRKLRMGINDPSSSPFPPEVLVSMSADPRNTSEGGWIHEEQFRRMVDELALEEKKARGGSELTFETFGLRSNEDDSVQTVLGSVEELFTSSLAAQKQTDSNDDIDGVDDAGELIGLDTAESVAPTAALVDMSSIAQIVDDEDCGSDEEIARMKTLTQRRKLQEAGVRNGVGDAKVDGQASDIERDAEKVAEQSLRPDTAHKVEQGQSLKRTSVFPSQGRFKRAKFDEPQQSSPKRLQLGINETASSTRSLGRVPDEDGLGDVPPPGAQTLLNSQTNGSQERTPPADPPKFSSQQLPASSQRSSQGGRLAFPVIKNPNGEDTQPRPSGKQEYADLSQKSSQPREEGKRSANMSFSDFPSDADLEASLKSESQEDGLRVDPRLTESYSLAFKLPKNADVFIFGHVPPSFAEVDRTLEPQVIYQDAYYSDERDVPERPREYAGQEFKLESNTLPFLQTFDRDGSVREGKAAAIDRARDQLEEERRQRACTLKGWELVRPPPSYSEVQTWLEAEMPVAAGDDLDALEVDGPPTASRTVPKRQNRPAPELSQIDGPTQRNKNGFKFSQKKKNTSVQHETGYMSTMSLEVHINSRADLAPDPERDEVTMVVWCISDGQMVEGSVLGITLLDAGGDLINKVQKAMGTRVCIEAEETELDLLNKVVDIVRHYDPDILTGYEVHNSSWGYLIERARLAYEFNLPDEFSRMKSQSHGRFGKEADRWGFTHTSTVRITGRHTINIWRAMRSELNLLQYTMENVVFHLLHRRVPHYKFADLTRWWKSGKPRDLAKVLDYFVTRTRLDLEILDANELIPRTSEQARLLGVDFFSVFSRGSQFKVESLMFRIAKPESFVLVSPSRKQVGAQNALGCLPLVMEPQSAFYNSPLLVLDFQSLYPSVMIAYNYCFSTCLGRIVNWRGTNKMGFADFQRTPGLLELAKDHLNIAPNGMMYVKPSMRKSLLAKMLGEILETRVMVKSGMKVDKDDKTLQQLLNNRQLALKLIANVTYGYTSASFSGRMPCSEIADSIVQTGRETLEKAIALIHSVERWGAEVVYGDTDSLFVYLKGRTKDEAFRIGDEIAKAVTDTNPRPVKLKFEKVYHPCVLLAKKRYVGFKYESPKQTEPDFDAKGIETVRRDGTPAEQKIEEKSLKLLFRTADLSQVKSYFQKQCTKIMQGRISVQDFCFAKEVKLGTYADKGPPPPGALIATKRMLRDPRMEPQYGERVPYVVIAGGPGARLWERCVEPERLIYDEYAELDAEYYISKNLIPPLERIFNLVGANVRQWYDEMPKVQRIRLLGAPRADADGKGKGKKTMESYMGSSLCLVCREKLPSVTSESNATPLPLCKACKEDRTAQTLLILRRKLQKAEKKRRNLHDICQSCADLAPGEEVRCDSRDCPVFYSRVKADTACGVAENGTGSVIMRFEQEVAERRNDMEW</sequence>
<dbReference type="OrthoDB" id="2414538at2759"/>
<comment type="catalytic activity">
    <reaction evidence="18 20">
        <text>DNA(n) + a 2'-deoxyribonucleoside 5'-triphosphate = DNA(n+1) + diphosphate</text>
        <dbReference type="Rhea" id="RHEA:22508"/>
        <dbReference type="Rhea" id="RHEA-COMP:17339"/>
        <dbReference type="Rhea" id="RHEA-COMP:17340"/>
        <dbReference type="ChEBI" id="CHEBI:33019"/>
        <dbReference type="ChEBI" id="CHEBI:61560"/>
        <dbReference type="ChEBI" id="CHEBI:173112"/>
        <dbReference type="EC" id="2.7.7.7"/>
    </reaction>
</comment>
<feature type="region of interest" description="Disordered" evidence="21">
    <location>
        <begin position="757"/>
        <end position="802"/>
    </location>
</feature>
<dbReference type="PRINTS" id="PR00106">
    <property type="entry name" value="DNAPOLB"/>
</dbReference>
<dbReference type="GO" id="GO:0006260">
    <property type="term" value="P:DNA replication"/>
    <property type="evidence" value="ECO:0007669"/>
    <property type="project" value="UniProtKB-KW"/>
</dbReference>
<dbReference type="GO" id="GO:0005634">
    <property type="term" value="C:nucleus"/>
    <property type="evidence" value="ECO:0007669"/>
    <property type="project" value="UniProtKB-SubCell"/>
</dbReference>
<keyword evidence="27" id="KW-1185">Reference proteome</keyword>
<dbReference type="EC" id="2.7.7.7" evidence="20"/>
<evidence type="ECO:0000259" key="22">
    <source>
        <dbReference type="Pfam" id="PF00136"/>
    </source>
</evidence>
<comment type="cofactor">
    <cofactor evidence="1 20">
        <name>[4Fe-4S] cluster</name>
        <dbReference type="ChEBI" id="CHEBI:49883"/>
    </cofactor>
</comment>
<evidence type="ECO:0000256" key="3">
    <source>
        <dbReference type="ARBA" id="ARBA00005755"/>
    </source>
</evidence>
<feature type="compositionally biased region" description="Polar residues" evidence="21">
    <location>
        <begin position="522"/>
        <end position="537"/>
    </location>
</feature>
<dbReference type="GO" id="GO:0016035">
    <property type="term" value="C:zeta DNA polymerase complex"/>
    <property type="evidence" value="ECO:0007669"/>
    <property type="project" value="InterPro"/>
</dbReference>
<dbReference type="CDD" id="cd05778">
    <property type="entry name" value="DNA_polB_zeta_exo"/>
    <property type="match status" value="1"/>
</dbReference>
<dbReference type="GO" id="GO:0003677">
    <property type="term" value="F:DNA binding"/>
    <property type="evidence" value="ECO:0007669"/>
    <property type="project" value="UniProtKB-KW"/>
</dbReference>
<keyword evidence="4 20" id="KW-0004">4Fe-4S</keyword>
<keyword evidence="9" id="KW-0227">DNA damage</keyword>
<dbReference type="InterPro" id="IPR036397">
    <property type="entry name" value="RNaseH_sf"/>
</dbReference>
<dbReference type="FunFam" id="1.10.132.60:FF:000007">
    <property type="entry name" value="DNA polymerase"/>
    <property type="match status" value="1"/>
</dbReference>
<evidence type="ECO:0000256" key="12">
    <source>
        <dbReference type="ARBA" id="ARBA00022932"/>
    </source>
</evidence>
<keyword evidence="13 20" id="KW-0408">Iron</keyword>
<dbReference type="Pfam" id="PF14260">
    <property type="entry name" value="zf-C4pol"/>
    <property type="match status" value="1"/>
</dbReference>
<keyword evidence="12 20" id="KW-0239">DNA-directed DNA polymerase</keyword>
<feature type="domain" description="C4-type zinc-finger of DNA polymerase delta" evidence="24">
    <location>
        <begin position="1545"/>
        <end position="1625"/>
    </location>
</feature>
<dbReference type="Pfam" id="PF24055">
    <property type="entry name" value="POL3_N"/>
    <property type="match status" value="1"/>
</dbReference>
<dbReference type="GO" id="GO:0000166">
    <property type="term" value="F:nucleotide binding"/>
    <property type="evidence" value="ECO:0007669"/>
    <property type="project" value="InterPro"/>
</dbReference>
<dbReference type="CDD" id="cd05534">
    <property type="entry name" value="POLBc_zeta"/>
    <property type="match status" value="1"/>
</dbReference>
<evidence type="ECO:0000256" key="14">
    <source>
        <dbReference type="ARBA" id="ARBA00023014"/>
    </source>
</evidence>
<evidence type="ECO:0000256" key="17">
    <source>
        <dbReference type="ARBA" id="ARBA00023242"/>
    </source>
</evidence>
<dbReference type="Gene3D" id="3.90.1600.10">
    <property type="entry name" value="Palm domain of DNA polymerase"/>
    <property type="match status" value="1"/>
</dbReference>
<evidence type="ECO:0000256" key="18">
    <source>
        <dbReference type="ARBA" id="ARBA00049244"/>
    </source>
</evidence>
<evidence type="ECO:0000313" key="26">
    <source>
        <dbReference type="EMBL" id="KAF2764408.1"/>
    </source>
</evidence>
<keyword evidence="10 20" id="KW-0863">Zinc-finger</keyword>
<dbReference type="GO" id="GO:0008270">
    <property type="term" value="F:zinc ion binding"/>
    <property type="evidence" value="ECO:0007669"/>
    <property type="project" value="UniProtKB-KW"/>
</dbReference>
<keyword evidence="6 20" id="KW-0548">Nucleotidyltransferase</keyword>
<keyword evidence="15 20" id="KW-0238">DNA-binding</keyword>
<gene>
    <name evidence="26" type="ORF">EJ03DRAFT_331857</name>
</gene>
<dbReference type="InterPro" id="IPR025687">
    <property type="entry name" value="Znf-C4pol"/>
</dbReference>
<evidence type="ECO:0000259" key="24">
    <source>
        <dbReference type="Pfam" id="PF14260"/>
    </source>
</evidence>
<feature type="compositionally biased region" description="Basic and acidic residues" evidence="21">
    <location>
        <begin position="413"/>
        <end position="422"/>
    </location>
</feature>
<dbReference type="InterPro" id="IPR006134">
    <property type="entry name" value="DNA-dir_DNA_pol_B_multi_dom"/>
</dbReference>
<dbReference type="GO" id="GO:0000724">
    <property type="term" value="P:double-strand break repair via homologous recombination"/>
    <property type="evidence" value="ECO:0007669"/>
    <property type="project" value="TreeGrafter"/>
</dbReference>
<dbReference type="InterPro" id="IPR023211">
    <property type="entry name" value="DNA_pol_palm_dom_sf"/>
</dbReference>
<dbReference type="InterPro" id="IPR042087">
    <property type="entry name" value="DNA_pol_B_thumb"/>
</dbReference>
<evidence type="ECO:0000256" key="6">
    <source>
        <dbReference type="ARBA" id="ARBA00022695"/>
    </source>
</evidence>
<dbReference type="EMBL" id="ML995924">
    <property type="protein sequence ID" value="KAF2764408.1"/>
    <property type="molecule type" value="Genomic_DNA"/>
</dbReference>
<protein>
    <recommendedName>
        <fullName evidence="20">DNA polymerase</fullName>
        <ecNumber evidence="20">2.7.7.7</ecNumber>
    </recommendedName>
</protein>
<dbReference type="GO" id="GO:0003887">
    <property type="term" value="F:DNA-directed DNA polymerase activity"/>
    <property type="evidence" value="ECO:0007669"/>
    <property type="project" value="UniProtKB-KW"/>
</dbReference>
<feature type="compositionally biased region" description="Polar residues" evidence="21">
    <location>
        <begin position="460"/>
        <end position="481"/>
    </location>
</feature>
<feature type="compositionally biased region" description="Polar residues" evidence="21">
    <location>
        <begin position="501"/>
        <end position="513"/>
    </location>
</feature>
<dbReference type="FunFam" id="3.30.420.10:FF:000024">
    <property type="entry name" value="DNA polymerase zeta catalytic subunit"/>
    <property type="match status" value="1"/>
</dbReference>
<keyword evidence="16" id="KW-0234">DNA repair</keyword>
<accession>A0A6G1KW63</accession>
<feature type="region of interest" description="Disordered" evidence="21">
    <location>
        <begin position="401"/>
        <end position="590"/>
    </location>
</feature>
<dbReference type="InterPro" id="IPR030559">
    <property type="entry name" value="PolZ_Rev3"/>
</dbReference>
<feature type="compositionally biased region" description="Polar residues" evidence="21">
    <location>
        <begin position="436"/>
        <end position="447"/>
    </location>
</feature>
<evidence type="ECO:0000256" key="9">
    <source>
        <dbReference type="ARBA" id="ARBA00022763"/>
    </source>
</evidence>
<dbReference type="InterPro" id="IPR017964">
    <property type="entry name" value="DNA-dir_DNA_pol_B_CS"/>
</dbReference>
<dbReference type="Gene3D" id="1.10.287.690">
    <property type="entry name" value="Helix hairpin bin"/>
    <property type="match status" value="1"/>
</dbReference>
<dbReference type="Gene3D" id="3.30.342.10">
    <property type="entry name" value="DNA Polymerase, chain B, domain 1"/>
    <property type="match status" value="1"/>
</dbReference>
<dbReference type="Pfam" id="PF03104">
    <property type="entry name" value="DNA_pol_B_exo1"/>
    <property type="match status" value="1"/>
</dbReference>
<keyword evidence="17 20" id="KW-0539">Nucleus</keyword>
<dbReference type="InterPro" id="IPR006133">
    <property type="entry name" value="DNA-dir_DNA_pol_B_exonuc"/>
</dbReference>
<dbReference type="Gene3D" id="3.30.420.10">
    <property type="entry name" value="Ribonuclease H-like superfamily/Ribonuclease H"/>
    <property type="match status" value="1"/>
</dbReference>
<name>A0A6G1KW63_9PEZI</name>
<evidence type="ECO:0000256" key="21">
    <source>
        <dbReference type="SAM" id="MobiDB-lite"/>
    </source>
</evidence>
<evidence type="ECO:0000313" key="27">
    <source>
        <dbReference type="Proteomes" id="UP000799436"/>
    </source>
</evidence>
<dbReference type="Pfam" id="PF00136">
    <property type="entry name" value="DNA_pol_B"/>
    <property type="match status" value="1"/>
</dbReference>
<comment type="similarity">
    <text evidence="3 20">Belongs to the DNA polymerase type-B family.</text>
</comment>
<feature type="domain" description="DNA-directed DNA polymerase family B multifunctional" evidence="22">
    <location>
        <begin position="1051"/>
        <end position="1497"/>
    </location>
</feature>
<feature type="domain" description="DNA-directed DNA polymerase family B exonuclease" evidence="23">
    <location>
        <begin position="807"/>
        <end position="984"/>
    </location>
</feature>
<evidence type="ECO:0000256" key="4">
    <source>
        <dbReference type="ARBA" id="ARBA00022485"/>
    </source>
</evidence>
<evidence type="ECO:0000259" key="25">
    <source>
        <dbReference type="Pfam" id="PF24055"/>
    </source>
</evidence>
<evidence type="ECO:0000256" key="1">
    <source>
        <dbReference type="ARBA" id="ARBA00001966"/>
    </source>
</evidence>
<dbReference type="PROSITE" id="PS00116">
    <property type="entry name" value="DNA_POLYMERASE_B"/>
    <property type="match status" value="1"/>
</dbReference>
<reference evidence="26" key="1">
    <citation type="journal article" date="2020" name="Stud. Mycol.">
        <title>101 Dothideomycetes genomes: a test case for predicting lifestyles and emergence of pathogens.</title>
        <authorList>
            <person name="Haridas S."/>
            <person name="Albert R."/>
            <person name="Binder M."/>
            <person name="Bloem J."/>
            <person name="Labutti K."/>
            <person name="Salamov A."/>
            <person name="Andreopoulos B."/>
            <person name="Baker S."/>
            <person name="Barry K."/>
            <person name="Bills G."/>
            <person name="Bluhm B."/>
            <person name="Cannon C."/>
            <person name="Castanera R."/>
            <person name="Culley D."/>
            <person name="Daum C."/>
            <person name="Ezra D."/>
            <person name="Gonzalez J."/>
            <person name="Henrissat B."/>
            <person name="Kuo A."/>
            <person name="Liang C."/>
            <person name="Lipzen A."/>
            <person name="Lutzoni F."/>
            <person name="Magnuson J."/>
            <person name="Mondo S."/>
            <person name="Nolan M."/>
            <person name="Ohm R."/>
            <person name="Pangilinan J."/>
            <person name="Park H.-J."/>
            <person name="Ramirez L."/>
            <person name="Alfaro M."/>
            <person name="Sun H."/>
            <person name="Tritt A."/>
            <person name="Yoshinaga Y."/>
            <person name="Zwiers L.-H."/>
            <person name="Turgeon B."/>
            <person name="Goodwin S."/>
            <person name="Spatafora J."/>
            <person name="Crous P."/>
            <person name="Grigoriev I."/>
        </authorList>
    </citation>
    <scope>NUCLEOTIDE SEQUENCE</scope>
    <source>
        <strain evidence="26">CBS 116005</strain>
    </source>
</reference>
<keyword evidence="7 20" id="KW-0235">DNA replication</keyword>
<proteinExistence type="inferred from homology"/>
<dbReference type="SUPFAM" id="SSF53098">
    <property type="entry name" value="Ribonuclease H-like"/>
    <property type="match status" value="1"/>
</dbReference>
<evidence type="ECO:0000259" key="23">
    <source>
        <dbReference type="Pfam" id="PF03104"/>
    </source>
</evidence>
<dbReference type="SUPFAM" id="SSF56672">
    <property type="entry name" value="DNA/RNA polymerases"/>
    <property type="match status" value="1"/>
</dbReference>
<comment type="subunit">
    <text evidence="19">Forms DNA polymerase zeta with REV7.</text>
</comment>
<evidence type="ECO:0000256" key="15">
    <source>
        <dbReference type="ARBA" id="ARBA00023125"/>
    </source>
</evidence>
<keyword evidence="8 20" id="KW-0479">Metal-binding</keyword>